<reference evidence="1 2" key="1">
    <citation type="journal article" date="2012" name="PLoS Pathog.">
        <title>Diverse lifestyles and strategies of plant pathogenesis encoded in the genomes of eighteen Dothideomycetes fungi.</title>
        <authorList>
            <person name="Ohm R.A."/>
            <person name="Feau N."/>
            <person name="Henrissat B."/>
            <person name="Schoch C.L."/>
            <person name="Horwitz B.A."/>
            <person name="Barry K.W."/>
            <person name="Condon B.J."/>
            <person name="Copeland A.C."/>
            <person name="Dhillon B."/>
            <person name="Glaser F."/>
            <person name="Hesse C.N."/>
            <person name="Kosti I."/>
            <person name="LaButti K."/>
            <person name="Lindquist E.A."/>
            <person name="Lucas S."/>
            <person name="Salamov A.A."/>
            <person name="Bradshaw R.E."/>
            <person name="Ciuffetti L."/>
            <person name="Hamelin R.C."/>
            <person name="Kema G.H.J."/>
            <person name="Lawrence C."/>
            <person name="Scott J.A."/>
            <person name="Spatafora J.W."/>
            <person name="Turgeon B.G."/>
            <person name="de Wit P.J.G.M."/>
            <person name="Zhong S."/>
            <person name="Goodwin S.B."/>
            <person name="Grigoriev I.V."/>
        </authorList>
    </citation>
    <scope>NUCLEOTIDE SEQUENCE [LARGE SCALE GENOMIC DNA]</scope>
    <source>
        <strain evidence="1 2">CIRAD86</strain>
    </source>
</reference>
<dbReference type="HOGENOM" id="CLU_2134633_0_0_1"/>
<protein>
    <submittedName>
        <fullName evidence="1">Uncharacterized protein</fullName>
    </submittedName>
</protein>
<dbReference type="RefSeq" id="XP_007932431.1">
    <property type="nucleotide sequence ID" value="XM_007934240.1"/>
</dbReference>
<keyword evidence="2" id="KW-1185">Reference proteome</keyword>
<dbReference type="EMBL" id="KB446572">
    <property type="protein sequence ID" value="EME76992.1"/>
    <property type="molecule type" value="Genomic_DNA"/>
</dbReference>
<dbReference type="VEuPathDB" id="FungiDB:MYCFIDRAFT_180476"/>
<dbReference type="KEGG" id="pfj:MYCFIDRAFT_180476"/>
<evidence type="ECO:0000313" key="2">
    <source>
        <dbReference type="Proteomes" id="UP000016932"/>
    </source>
</evidence>
<evidence type="ECO:0000313" key="1">
    <source>
        <dbReference type="EMBL" id="EME76992.1"/>
    </source>
</evidence>
<accession>M3AHK3</accession>
<gene>
    <name evidence="1" type="ORF">MYCFIDRAFT_180476</name>
</gene>
<proteinExistence type="predicted"/>
<name>M3AHK3_PSEFD</name>
<dbReference type="AlphaFoldDB" id="M3AHK3"/>
<dbReference type="GeneID" id="19334415"/>
<organism evidence="1 2">
    <name type="scientific">Pseudocercospora fijiensis (strain CIRAD86)</name>
    <name type="common">Black leaf streak disease fungus</name>
    <name type="synonym">Mycosphaerella fijiensis</name>
    <dbReference type="NCBI Taxonomy" id="383855"/>
    <lineage>
        <taxon>Eukaryota</taxon>
        <taxon>Fungi</taxon>
        <taxon>Dikarya</taxon>
        <taxon>Ascomycota</taxon>
        <taxon>Pezizomycotina</taxon>
        <taxon>Dothideomycetes</taxon>
        <taxon>Dothideomycetidae</taxon>
        <taxon>Mycosphaerellales</taxon>
        <taxon>Mycosphaerellaceae</taxon>
        <taxon>Pseudocercospora</taxon>
    </lineage>
</organism>
<sequence>MAHIHKHRAREPLSLRVVKDFPVHGTGDRQPLRGVITLMQKDIAPMLQVFMAETGLHFHDFMPGTPQTSATDSAPVLDFEDGMMQPHGEDAGWRARISSIIQQVRGRSPKERD</sequence>
<dbReference type="Proteomes" id="UP000016932">
    <property type="component" value="Unassembled WGS sequence"/>
</dbReference>